<dbReference type="EMBL" id="MCFE01000782">
    <property type="protein sequence ID" value="ORX79431.1"/>
    <property type="molecule type" value="Genomic_DNA"/>
</dbReference>
<gene>
    <name evidence="1" type="ORF">K493DRAFT_321061</name>
</gene>
<keyword evidence="2" id="KW-1185">Reference proteome</keyword>
<organism evidence="1 2">
    <name type="scientific">Basidiobolus meristosporus CBS 931.73</name>
    <dbReference type="NCBI Taxonomy" id="1314790"/>
    <lineage>
        <taxon>Eukaryota</taxon>
        <taxon>Fungi</taxon>
        <taxon>Fungi incertae sedis</taxon>
        <taxon>Zoopagomycota</taxon>
        <taxon>Entomophthoromycotina</taxon>
        <taxon>Basidiobolomycetes</taxon>
        <taxon>Basidiobolales</taxon>
        <taxon>Basidiobolaceae</taxon>
        <taxon>Basidiobolus</taxon>
    </lineage>
</organism>
<protein>
    <submittedName>
        <fullName evidence="1">Uncharacterized protein</fullName>
    </submittedName>
</protein>
<accession>A0A1Y1X0U7</accession>
<dbReference type="Proteomes" id="UP000193498">
    <property type="component" value="Unassembled WGS sequence"/>
</dbReference>
<reference evidence="1 2" key="1">
    <citation type="submission" date="2016-07" db="EMBL/GenBank/DDBJ databases">
        <title>Pervasive Adenine N6-methylation of Active Genes in Fungi.</title>
        <authorList>
            <consortium name="DOE Joint Genome Institute"/>
            <person name="Mondo S.J."/>
            <person name="Dannebaum R.O."/>
            <person name="Kuo R.C."/>
            <person name="Labutti K."/>
            <person name="Haridas S."/>
            <person name="Kuo A."/>
            <person name="Salamov A."/>
            <person name="Ahrendt S.R."/>
            <person name="Lipzen A."/>
            <person name="Sullivan W."/>
            <person name="Andreopoulos W.B."/>
            <person name="Clum A."/>
            <person name="Lindquist E."/>
            <person name="Daum C."/>
            <person name="Ramamoorthy G.K."/>
            <person name="Gryganskyi A."/>
            <person name="Culley D."/>
            <person name="Magnuson J.K."/>
            <person name="James T.Y."/>
            <person name="O'Malley M.A."/>
            <person name="Stajich J.E."/>
            <person name="Spatafora J.W."/>
            <person name="Visel A."/>
            <person name="Grigoriev I.V."/>
        </authorList>
    </citation>
    <scope>NUCLEOTIDE SEQUENCE [LARGE SCALE GENOMIC DNA]</scope>
    <source>
        <strain evidence="1 2">CBS 931.73</strain>
    </source>
</reference>
<evidence type="ECO:0000313" key="2">
    <source>
        <dbReference type="Proteomes" id="UP000193498"/>
    </source>
</evidence>
<proteinExistence type="predicted"/>
<dbReference type="InParanoid" id="A0A1Y1X0U7"/>
<dbReference type="AlphaFoldDB" id="A0A1Y1X0U7"/>
<name>A0A1Y1X0U7_9FUNG</name>
<sequence length="154" mass="16818">MDVVSRGDFPWPCPSEQIKTHAGNKLRRTSDLLICLVERKLAVAPITVISTKAPFTGTAFHDRCRFPRECCPLLGCAILRAKLGLSASHHCQPSPDSRRSIICRANKTGPCAQYSSIPSLNVCGYSFGVPSFQWPARCLPYGIGLLMRSLIDGA</sequence>
<evidence type="ECO:0000313" key="1">
    <source>
        <dbReference type="EMBL" id="ORX79431.1"/>
    </source>
</evidence>
<comment type="caution">
    <text evidence="1">The sequence shown here is derived from an EMBL/GenBank/DDBJ whole genome shotgun (WGS) entry which is preliminary data.</text>
</comment>